<proteinExistence type="predicted"/>
<gene>
    <name evidence="2" type="ORF">AVDCRST_MAG70-2489</name>
</gene>
<feature type="compositionally biased region" description="Basic residues" evidence="1">
    <location>
        <begin position="10"/>
        <end position="22"/>
    </location>
</feature>
<evidence type="ECO:0000256" key="1">
    <source>
        <dbReference type="SAM" id="MobiDB-lite"/>
    </source>
</evidence>
<organism evidence="2">
    <name type="scientific">uncultured Thermomicrobiales bacterium</name>
    <dbReference type="NCBI Taxonomy" id="1645740"/>
    <lineage>
        <taxon>Bacteria</taxon>
        <taxon>Pseudomonadati</taxon>
        <taxon>Thermomicrobiota</taxon>
        <taxon>Thermomicrobia</taxon>
        <taxon>Thermomicrobiales</taxon>
        <taxon>environmental samples</taxon>
    </lineage>
</organism>
<feature type="non-terminal residue" evidence="2">
    <location>
        <position position="1"/>
    </location>
</feature>
<feature type="region of interest" description="Disordered" evidence="1">
    <location>
        <begin position="1"/>
        <end position="41"/>
    </location>
</feature>
<sequence length="41" mass="4449">GPLDPNTRSVVHRPGRLVHTRGSRSPCPWWGSGTSPSRSPL</sequence>
<feature type="compositionally biased region" description="Polar residues" evidence="1">
    <location>
        <begin position="32"/>
        <end position="41"/>
    </location>
</feature>
<name>A0A6J4V729_9BACT</name>
<dbReference type="EMBL" id="CADCWH010000397">
    <property type="protein sequence ID" value="CAA9570873.1"/>
    <property type="molecule type" value="Genomic_DNA"/>
</dbReference>
<protein>
    <submittedName>
        <fullName evidence="2">Uncharacterized protein</fullName>
    </submittedName>
</protein>
<evidence type="ECO:0000313" key="2">
    <source>
        <dbReference type="EMBL" id="CAA9570873.1"/>
    </source>
</evidence>
<accession>A0A6J4V729</accession>
<dbReference type="AlphaFoldDB" id="A0A6J4V729"/>
<reference evidence="2" key="1">
    <citation type="submission" date="2020-02" db="EMBL/GenBank/DDBJ databases">
        <authorList>
            <person name="Meier V. D."/>
        </authorList>
    </citation>
    <scope>NUCLEOTIDE SEQUENCE</scope>
    <source>
        <strain evidence="2">AVDCRST_MAG70</strain>
    </source>
</reference>
<feature type="non-terminal residue" evidence="2">
    <location>
        <position position="41"/>
    </location>
</feature>